<name>H7FUT0_FLAFP</name>
<comment type="caution">
    <text evidence="1">The sequence shown here is derived from an EMBL/GenBank/DDBJ whole genome shotgun (WGS) entry which is preliminary data.</text>
</comment>
<dbReference type="EMBL" id="AHKF01000021">
    <property type="protein sequence ID" value="EIA07769.1"/>
    <property type="molecule type" value="Genomic_DNA"/>
</dbReference>
<reference evidence="1 2" key="1">
    <citation type="journal article" date="2014" name="Acta Crystallogr. D">
        <title>Structure-based characterization and antifreeze properties of a hyperactive ice-binding protein from the Antarctic bacterium Flavobacterium frigoris PS1.</title>
        <authorList>
            <person name="Do H."/>
            <person name="Kim S.J."/>
            <person name="Kim H.J."/>
            <person name="Lee J.H."/>
        </authorList>
    </citation>
    <scope>NUCLEOTIDE SEQUENCE [LARGE SCALE GENOMIC DNA]</scope>
    <source>
        <strain evidence="1 2">PS1</strain>
    </source>
</reference>
<accession>H7FUT0</accession>
<protein>
    <submittedName>
        <fullName evidence="1">Uncharacterized protein</fullName>
    </submittedName>
</protein>
<dbReference type="AlphaFoldDB" id="H7FUT0"/>
<dbReference type="PATRIC" id="fig|1086011.3.peg.2868"/>
<proteinExistence type="predicted"/>
<evidence type="ECO:0000313" key="1">
    <source>
        <dbReference type="EMBL" id="EIA07769.1"/>
    </source>
</evidence>
<evidence type="ECO:0000313" key="2">
    <source>
        <dbReference type="Proteomes" id="UP000005566"/>
    </source>
</evidence>
<organism evidence="1 2">
    <name type="scientific">Flavobacterium frigoris (strain PS1)</name>
    <dbReference type="NCBI Taxonomy" id="1086011"/>
    <lineage>
        <taxon>Bacteria</taxon>
        <taxon>Pseudomonadati</taxon>
        <taxon>Bacteroidota</taxon>
        <taxon>Flavobacteriia</taxon>
        <taxon>Flavobacteriales</taxon>
        <taxon>Flavobacteriaceae</taxon>
        <taxon>Flavobacterium</taxon>
    </lineage>
</organism>
<dbReference type="Proteomes" id="UP000005566">
    <property type="component" value="Unassembled WGS sequence"/>
</dbReference>
<gene>
    <name evidence="1" type="ORF">HJ01_02928</name>
</gene>
<keyword evidence="2" id="KW-1185">Reference proteome</keyword>
<sequence>MWSRKTITARNSRYTRFGHLAEFKNGFVFGNIWQIRRMGLI</sequence>